<evidence type="ECO:0000313" key="1">
    <source>
        <dbReference type="EMBL" id="GHO46936.1"/>
    </source>
</evidence>
<protein>
    <recommendedName>
        <fullName evidence="3">Transposase</fullName>
    </recommendedName>
</protein>
<evidence type="ECO:0008006" key="3">
    <source>
        <dbReference type="Google" id="ProtNLM"/>
    </source>
</evidence>
<dbReference type="EMBL" id="BNJF01000002">
    <property type="protein sequence ID" value="GHO46936.1"/>
    <property type="molecule type" value="Genomic_DNA"/>
</dbReference>
<dbReference type="AlphaFoldDB" id="A0A8J3I3K3"/>
<proteinExistence type="predicted"/>
<organism evidence="1 2">
    <name type="scientific">Ktedonospora formicarum</name>
    <dbReference type="NCBI Taxonomy" id="2778364"/>
    <lineage>
        <taxon>Bacteria</taxon>
        <taxon>Bacillati</taxon>
        <taxon>Chloroflexota</taxon>
        <taxon>Ktedonobacteria</taxon>
        <taxon>Ktedonobacterales</taxon>
        <taxon>Ktedonobacteraceae</taxon>
        <taxon>Ktedonospora</taxon>
    </lineage>
</organism>
<accession>A0A8J3I3K3</accession>
<comment type="caution">
    <text evidence="1">The sequence shown here is derived from an EMBL/GenBank/DDBJ whole genome shotgun (WGS) entry which is preliminary data.</text>
</comment>
<keyword evidence="2" id="KW-1185">Reference proteome</keyword>
<reference evidence="1" key="1">
    <citation type="submission" date="2020-10" db="EMBL/GenBank/DDBJ databases">
        <title>Taxonomic study of unclassified bacteria belonging to the class Ktedonobacteria.</title>
        <authorList>
            <person name="Yabe S."/>
            <person name="Wang C.M."/>
            <person name="Zheng Y."/>
            <person name="Sakai Y."/>
            <person name="Cavaletti L."/>
            <person name="Monciardini P."/>
            <person name="Donadio S."/>
        </authorList>
    </citation>
    <scope>NUCLEOTIDE SEQUENCE</scope>
    <source>
        <strain evidence="1">SOSP1-1</strain>
    </source>
</reference>
<name>A0A8J3I3K3_9CHLR</name>
<gene>
    <name evidence="1" type="ORF">KSX_50990</name>
</gene>
<evidence type="ECO:0000313" key="2">
    <source>
        <dbReference type="Proteomes" id="UP000612362"/>
    </source>
</evidence>
<sequence>MFAGIAHQVHQGDIPLFLQPLSGNSSDKASLIKIIAELHAQLQQQEPQEIPTYVADNGLYSTHTM</sequence>
<dbReference type="Proteomes" id="UP000612362">
    <property type="component" value="Unassembled WGS sequence"/>
</dbReference>